<dbReference type="Gene3D" id="3.40.50.12370">
    <property type="match status" value="1"/>
</dbReference>
<comment type="similarity">
    <text evidence="1">Belongs to the universal stress protein A family.</text>
</comment>
<dbReference type="InterPro" id="IPR006015">
    <property type="entry name" value="Universal_stress_UspA"/>
</dbReference>
<accession>A0ABW0JPE7</accession>
<sequence>MEYAIRLAAAFGASVTGVCVCPSPDVTMSVYDAPDLVLESIEEARQLMGDASAAEASFLALARELGVTDAFWQVADGDVPHSMKLIGNWHDLLVLGRTSSLAWGSSSAIGDIVLGCGGAPCLIVPPEMHDKPPVLNRIAIAWNGSAEALRAVHAALPMLIRAKVVILNRGGNRASPMDQWLPGFELTGYLQRHGVIAETHVLSDRGEAIGGDLLHAAGDVQADLLVMGGYGHARLREWILGGATREVLEKAMIPVLMRH</sequence>
<proteinExistence type="inferred from homology"/>
<dbReference type="CDD" id="cd00293">
    <property type="entry name" value="USP-like"/>
    <property type="match status" value="1"/>
</dbReference>
<dbReference type="PRINTS" id="PR01438">
    <property type="entry name" value="UNVRSLSTRESS"/>
</dbReference>
<dbReference type="InterPro" id="IPR006016">
    <property type="entry name" value="UspA"/>
</dbReference>
<dbReference type="Pfam" id="PF00582">
    <property type="entry name" value="Usp"/>
    <property type="match status" value="1"/>
</dbReference>
<name>A0ABW0JPE7_9GAMM</name>
<evidence type="ECO:0000313" key="3">
    <source>
        <dbReference type="EMBL" id="MFC5437640.1"/>
    </source>
</evidence>
<evidence type="ECO:0000313" key="4">
    <source>
        <dbReference type="Proteomes" id="UP001596013"/>
    </source>
</evidence>
<protein>
    <submittedName>
        <fullName evidence="3">Universal stress protein</fullName>
    </submittedName>
</protein>
<dbReference type="PANTHER" id="PTHR46268:SF15">
    <property type="entry name" value="UNIVERSAL STRESS PROTEIN HP_0031"/>
    <property type="match status" value="1"/>
</dbReference>
<feature type="domain" description="UspA" evidence="2">
    <location>
        <begin position="209"/>
        <end position="257"/>
    </location>
</feature>
<dbReference type="PANTHER" id="PTHR46268">
    <property type="entry name" value="STRESS RESPONSE PROTEIN NHAX"/>
    <property type="match status" value="1"/>
</dbReference>
<dbReference type="EMBL" id="JBHSMK010000009">
    <property type="protein sequence ID" value="MFC5437640.1"/>
    <property type="molecule type" value="Genomic_DNA"/>
</dbReference>
<gene>
    <name evidence="3" type="ORF">ACFPME_13845</name>
</gene>
<dbReference type="RefSeq" id="WP_377306238.1">
    <property type="nucleotide sequence ID" value="NZ_JBHSMK010000009.1"/>
</dbReference>
<dbReference type="Proteomes" id="UP001596013">
    <property type="component" value="Unassembled WGS sequence"/>
</dbReference>
<organism evidence="3 4">
    <name type="scientific">Rhodanobacter umsongensis</name>
    <dbReference type="NCBI Taxonomy" id="633153"/>
    <lineage>
        <taxon>Bacteria</taxon>
        <taxon>Pseudomonadati</taxon>
        <taxon>Pseudomonadota</taxon>
        <taxon>Gammaproteobacteria</taxon>
        <taxon>Lysobacterales</taxon>
        <taxon>Rhodanobacteraceae</taxon>
        <taxon>Rhodanobacter</taxon>
    </lineage>
</organism>
<comment type="caution">
    <text evidence="3">The sequence shown here is derived from an EMBL/GenBank/DDBJ whole genome shotgun (WGS) entry which is preliminary data.</text>
</comment>
<dbReference type="SUPFAM" id="SSF52402">
    <property type="entry name" value="Adenine nucleotide alpha hydrolases-like"/>
    <property type="match status" value="2"/>
</dbReference>
<keyword evidence="4" id="KW-1185">Reference proteome</keyword>
<evidence type="ECO:0000256" key="1">
    <source>
        <dbReference type="ARBA" id="ARBA00008791"/>
    </source>
</evidence>
<evidence type="ECO:0000259" key="2">
    <source>
        <dbReference type="Pfam" id="PF00582"/>
    </source>
</evidence>
<reference evidence="4" key="1">
    <citation type="journal article" date="2019" name="Int. J. Syst. Evol. Microbiol.">
        <title>The Global Catalogue of Microorganisms (GCM) 10K type strain sequencing project: providing services to taxonomists for standard genome sequencing and annotation.</title>
        <authorList>
            <consortium name="The Broad Institute Genomics Platform"/>
            <consortium name="The Broad Institute Genome Sequencing Center for Infectious Disease"/>
            <person name="Wu L."/>
            <person name="Ma J."/>
        </authorList>
    </citation>
    <scope>NUCLEOTIDE SEQUENCE [LARGE SCALE GENOMIC DNA]</scope>
    <source>
        <strain evidence="4">JCM 17130</strain>
    </source>
</reference>